<keyword evidence="3" id="KW-0732">Signal</keyword>
<dbReference type="PANTHER" id="PTHR34596">
    <property type="entry name" value="CHITOPORIN"/>
    <property type="match status" value="1"/>
</dbReference>
<keyword evidence="5" id="KW-1185">Reference proteome</keyword>
<organism evidence="4 5">
    <name type="scientific">Hymenobacter humi</name>
    <dbReference type="NCBI Taxonomy" id="1411620"/>
    <lineage>
        <taxon>Bacteria</taxon>
        <taxon>Pseudomonadati</taxon>
        <taxon>Bacteroidota</taxon>
        <taxon>Cytophagia</taxon>
        <taxon>Cytophagales</taxon>
        <taxon>Hymenobacteraceae</taxon>
        <taxon>Hymenobacter</taxon>
    </lineage>
</organism>
<accession>A0ABW2UCI4</accession>
<name>A0ABW2UCI4_9BACT</name>
<evidence type="ECO:0000313" key="4">
    <source>
        <dbReference type="EMBL" id="MFC7671258.1"/>
    </source>
</evidence>
<gene>
    <name evidence="4" type="ORF">ACFQT0_30550</name>
</gene>
<evidence type="ECO:0000256" key="1">
    <source>
        <dbReference type="ARBA" id="ARBA00009075"/>
    </source>
</evidence>
<dbReference type="Gene3D" id="2.40.160.10">
    <property type="entry name" value="Porin"/>
    <property type="match status" value="1"/>
</dbReference>
<keyword evidence="2" id="KW-0813">Transport</keyword>
<dbReference type="Pfam" id="PF03573">
    <property type="entry name" value="OprD"/>
    <property type="match status" value="1"/>
</dbReference>
<dbReference type="EMBL" id="JBHTEK010000006">
    <property type="protein sequence ID" value="MFC7671258.1"/>
    <property type="molecule type" value="Genomic_DNA"/>
</dbReference>
<protein>
    <submittedName>
        <fullName evidence="4">OprD family outer membrane porin</fullName>
    </submittedName>
</protein>
<proteinExistence type="inferred from homology"/>
<dbReference type="InterPro" id="IPR005318">
    <property type="entry name" value="OM_porin_bac"/>
</dbReference>
<comment type="similarity">
    <text evidence="1">Belongs to the outer membrane porin (Opr) (TC 1.B.25) family.</text>
</comment>
<dbReference type="RefSeq" id="WP_380207263.1">
    <property type="nucleotide sequence ID" value="NZ_JBHTEK010000006.1"/>
</dbReference>
<reference evidence="5" key="1">
    <citation type="journal article" date="2019" name="Int. J. Syst. Evol. Microbiol.">
        <title>The Global Catalogue of Microorganisms (GCM) 10K type strain sequencing project: providing services to taxonomists for standard genome sequencing and annotation.</title>
        <authorList>
            <consortium name="The Broad Institute Genomics Platform"/>
            <consortium name="The Broad Institute Genome Sequencing Center for Infectious Disease"/>
            <person name="Wu L."/>
            <person name="Ma J."/>
        </authorList>
    </citation>
    <scope>NUCLEOTIDE SEQUENCE [LARGE SCALE GENOMIC DNA]</scope>
    <source>
        <strain evidence="5">JCM 19635</strain>
    </source>
</reference>
<dbReference type="InterPro" id="IPR023614">
    <property type="entry name" value="Porin_dom_sf"/>
</dbReference>
<dbReference type="Proteomes" id="UP001596513">
    <property type="component" value="Unassembled WGS sequence"/>
</dbReference>
<sequence length="355" mass="39605">MSRFEAGLFDVTDPGRRQLTGRPEELFVRYRWRHSTATFGRQLLVMPLLNPQDGRLSPNYAQGLWLEINELKSTALTAGWLTKIATRSTSDWASAASSIGLYPTGVDETGQRAGYAGHLSSRGLGIVGLSRQVGPRTRLQAWNYYADNLFNSSFAEATTGRAVGAGQLSLGAQYHYQRTVGNGGNADPRRAYSSPGRQAHALSARLGYQRGPWSLSANYSRITRTGRFLFPREWGREAFYTFLPREREEGYGGLDAAALLAGRTFAQVPGLKAEVGYGHYYLPDVREVALNKYGMPSYRQLNSSLSYPFAGWARGLRGQLLYVYKGALGKTYGDDRYIVNKVDFHQLNFILNYDF</sequence>
<evidence type="ECO:0000313" key="5">
    <source>
        <dbReference type="Proteomes" id="UP001596513"/>
    </source>
</evidence>
<evidence type="ECO:0000256" key="2">
    <source>
        <dbReference type="ARBA" id="ARBA00022448"/>
    </source>
</evidence>
<dbReference type="PANTHER" id="PTHR34596:SF2">
    <property type="entry name" value="CHITOPORIN"/>
    <property type="match status" value="1"/>
</dbReference>
<evidence type="ECO:0000256" key="3">
    <source>
        <dbReference type="ARBA" id="ARBA00022729"/>
    </source>
</evidence>
<comment type="caution">
    <text evidence="4">The sequence shown here is derived from an EMBL/GenBank/DDBJ whole genome shotgun (WGS) entry which is preliminary data.</text>
</comment>